<feature type="compositionally biased region" description="Basic and acidic residues" evidence="1">
    <location>
        <begin position="276"/>
        <end position="285"/>
    </location>
</feature>
<dbReference type="HOGENOM" id="CLU_395959_0_0_1"/>
<gene>
    <name evidence="2" type="ORF">HYDPIDRAFT_168216</name>
</gene>
<protein>
    <submittedName>
        <fullName evidence="2">Uncharacterized protein</fullName>
    </submittedName>
</protein>
<evidence type="ECO:0000256" key="1">
    <source>
        <dbReference type="SAM" id="MobiDB-lite"/>
    </source>
</evidence>
<feature type="compositionally biased region" description="Low complexity" evidence="1">
    <location>
        <begin position="413"/>
        <end position="430"/>
    </location>
</feature>
<feature type="region of interest" description="Disordered" evidence="1">
    <location>
        <begin position="1"/>
        <end position="56"/>
    </location>
</feature>
<evidence type="ECO:0000313" key="2">
    <source>
        <dbReference type="EMBL" id="KIJ63746.1"/>
    </source>
</evidence>
<reference evidence="2 3" key="1">
    <citation type="submission" date="2014-04" db="EMBL/GenBank/DDBJ databases">
        <title>Evolutionary Origins and Diversification of the Mycorrhizal Mutualists.</title>
        <authorList>
            <consortium name="DOE Joint Genome Institute"/>
            <consortium name="Mycorrhizal Genomics Consortium"/>
            <person name="Kohler A."/>
            <person name="Kuo A."/>
            <person name="Nagy L.G."/>
            <person name="Floudas D."/>
            <person name="Copeland A."/>
            <person name="Barry K.W."/>
            <person name="Cichocki N."/>
            <person name="Veneault-Fourrey C."/>
            <person name="LaButti K."/>
            <person name="Lindquist E.A."/>
            <person name="Lipzen A."/>
            <person name="Lundell T."/>
            <person name="Morin E."/>
            <person name="Murat C."/>
            <person name="Riley R."/>
            <person name="Ohm R."/>
            <person name="Sun H."/>
            <person name="Tunlid A."/>
            <person name="Henrissat B."/>
            <person name="Grigoriev I.V."/>
            <person name="Hibbett D.S."/>
            <person name="Martin F."/>
        </authorList>
    </citation>
    <scope>NUCLEOTIDE SEQUENCE [LARGE SCALE GENOMIC DNA]</scope>
    <source>
        <strain evidence="2 3">MD-312</strain>
    </source>
</reference>
<feature type="compositionally biased region" description="Pro residues" evidence="1">
    <location>
        <begin position="46"/>
        <end position="55"/>
    </location>
</feature>
<feature type="compositionally biased region" description="Polar residues" evidence="1">
    <location>
        <begin position="329"/>
        <end position="353"/>
    </location>
</feature>
<proteinExistence type="predicted"/>
<evidence type="ECO:0000313" key="3">
    <source>
        <dbReference type="Proteomes" id="UP000053820"/>
    </source>
</evidence>
<organism evidence="2 3">
    <name type="scientific">Hydnomerulius pinastri MD-312</name>
    <dbReference type="NCBI Taxonomy" id="994086"/>
    <lineage>
        <taxon>Eukaryota</taxon>
        <taxon>Fungi</taxon>
        <taxon>Dikarya</taxon>
        <taxon>Basidiomycota</taxon>
        <taxon>Agaricomycotina</taxon>
        <taxon>Agaricomycetes</taxon>
        <taxon>Agaricomycetidae</taxon>
        <taxon>Boletales</taxon>
        <taxon>Boletales incertae sedis</taxon>
        <taxon>Leucogyrophana</taxon>
    </lineage>
</organism>
<dbReference type="Proteomes" id="UP000053820">
    <property type="component" value="Unassembled WGS sequence"/>
</dbReference>
<dbReference type="OrthoDB" id="3255291at2759"/>
<dbReference type="EMBL" id="KN839849">
    <property type="protein sequence ID" value="KIJ63746.1"/>
    <property type="molecule type" value="Genomic_DNA"/>
</dbReference>
<accession>A0A0C9WE99</accession>
<feature type="compositionally biased region" description="Pro residues" evidence="1">
    <location>
        <begin position="289"/>
        <end position="306"/>
    </location>
</feature>
<feature type="compositionally biased region" description="Polar residues" evidence="1">
    <location>
        <begin position="391"/>
        <end position="404"/>
    </location>
</feature>
<dbReference type="AlphaFoldDB" id="A0A0C9WE99"/>
<name>A0A0C9WE99_9AGAM</name>
<feature type="region of interest" description="Disordered" evidence="1">
    <location>
        <begin position="136"/>
        <end position="565"/>
    </location>
</feature>
<keyword evidence="3" id="KW-1185">Reference proteome</keyword>
<sequence length="651" mass="71626">MSSQTAKGWHPNPQLMQHTPPQAPQQAPPAGWTGSWPPGSNVAFPPGYPGPPPMPAGAGAHPGWNAGFWQYNPQANMQNAQQPWAPGMGWAFPANYNPYKRIPRPASPSYWQTKLSDNGLGLEGMVKRWGLRGAFRREPEERDGDTPQTPWIWSPPSLLESGDRATPTRDFNPRRTGSLDSSTRSMSTPTRDYGGTSRRPSQDDQSAHAYSQTRERGTPVRPDYLYPSRGSSQDSHHHATSGPTIGHSSDPYDARYGQTGAGSAGPSAAHQHSSLRRSDTWDGRARSQPPAPINVPPYPAPTPTPTSGPTYHTRSAPAQQPVFTAEPESFTSKADLQPTFSANIIRTPTYYQQSRRSTDDPPPSSHSRSPSSRGPSSTPSRGPPAPEPLGRQSSLPNAASSSRDIYSGFTEDLSTSLSSFSSRTRSSGSTAPLTRSRTEPALDLDLATIPEASSALSSGEQFFAPLPHPPSSDESSPEPSPRPRDRRSPYASRPSPEPSPRYRDSRPSPYASRPSPDPSPRSRDQRPSPYPSSNRRDNPLPPPPVERPNLEMSRPPVQEPPPATYSRKVRMGLWNRRGDHLTPNSYIVYAPQDRAYPAELRDYPDETRGYKDQFDTFVPFRERPELPASLPYHGRPPAQPYDTFLVYTYLP</sequence>
<feature type="compositionally biased region" description="Basic and acidic residues" evidence="1">
    <location>
        <begin position="161"/>
        <end position="173"/>
    </location>
</feature>
<feature type="compositionally biased region" description="Low complexity" evidence="1">
    <location>
        <begin position="365"/>
        <end position="380"/>
    </location>
</feature>
<feature type="compositionally biased region" description="Polar residues" evidence="1">
    <location>
        <begin position="178"/>
        <end position="190"/>
    </location>
</feature>